<gene>
    <name evidence="3" type="ORF">GGH94_005436</name>
</gene>
<reference evidence="3" key="1">
    <citation type="submission" date="2022-07" db="EMBL/GenBank/DDBJ databases">
        <title>Phylogenomic reconstructions and comparative analyses of Kickxellomycotina fungi.</title>
        <authorList>
            <person name="Reynolds N.K."/>
            <person name="Stajich J.E."/>
            <person name="Barry K."/>
            <person name="Grigoriev I.V."/>
            <person name="Crous P."/>
            <person name="Smith M.E."/>
        </authorList>
    </citation>
    <scope>NUCLEOTIDE SEQUENCE</scope>
    <source>
        <strain evidence="3">RSA 476</strain>
    </source>
</reference>
<dbReference type="Pfam" id="PF26093">
    <property type="entry name" value="HTH_TGH"/>
    <property type="match status" value="1"/>
</dbReference>
<organism evidence="3 4">
    <name type="scientific">Coemansia aciculifera</name>
    <dbReference type="NCBI Taxonomy" id="417176"/>
    <lineage>
        <taxon>Eukaryota</taxon>
        <taxon>Fungi</taxon>
        <taxon>Fungi incertae sedis</taxon>
        <taxon>Zoopagomycota</taxon>
        <taxon>Kickxellomycotina</taxon>
        <taxon>Kickxellomycetes</taxon>
        <taxon>Kickxellales</taxon>
        <taxon>Kickxellaceae</taxon>
        <taxon>Coemansia</taxon>
    </lineage>
</organism>
<dbReference type="InterPro" id="IPR000467">
    <property type="entry name" value="G_patch_dom"/>
</dbReference>
<protein>
    <recommendedName>
        <fullName evidence="2">G-patch domain-containing protein</fullName>
    </recommendedName>
</protein>
<dbReference type="EMBL" id="JANBUY010000288">
    <property type="protein sequence ID" value="KAJ2860557.1"/>
    <property type="molecule type" value="Genomic_DNA"/>
</dbReference>
<sequence length="622" mass="67171">MNKRPRNSATGTGGIADDRVDFIHVGTEFPSAISNQQQQHRTWDGKPRDYSRDAFKGGFSAGYHGTVGSKEGWQPTTAFVSSRGKRAERAQMKPEDFMDDEDLADIQAARSIRVTGDYRTDVEPCEAAASPAENVRGGIIGALAEAFATEFSAVRVSPSSRVGDSIMAIMGWKPGQGLGPLSRVVDRYSDDVSKRLPPKPTPVLSCEPKTNVHGVGYGFAASDLPADTSEEPSLDESAALPALGTLFKKRDKKLTDASSAKGADTVKKLRQQQAKSDKQRLSFGVDDDDGESVDGDIVTTGARKPKSALDMLVANTVKPLRTAPFKKRPEHRSGFCHDGRQPLSGFVLVSPSESEFRHYEGPVVPESFIGVHSSLKSRWDSVPAVGSQSKLSRESGKLVTADDRARLGIVDTPIPAIQPLINSETARAALAGFKPYESDPAKQARYLEYLMLCASSDNDGARSSATTLSAAEAPEFARMAQVFKPNSVMMSRFISSGITTTLTGPQASGSKTDQANSNKPVARGVDATRTTLEWTPARLLCKRMNVHPPAHTLARERNEEKDNSAKLRRVRAADFILWDGPEGSIAPTVLANDTLSTSQLDNMALTQKPDISLFQSIFGDNE</sequence>
<dbReference type="Pfam" id="PF01585">
    <property type="entry name" value="G-patch"/>
    <property type="match status" value="1"/>
</dbReference>
<keyword evidence="4" id="KW-1185">Reference proteome</keyword>
<feature type="domain" description="G-patch" evidence="2">
    <location>
        <begin position="159"/>
        <end position="179"/>
    </location>
</feature>
<dbReference type="PANTHER" id="PTHR13384">
    <property type="entry name" value="G PATCH DOMAIN-CONTAINING PROTEIN 1"/>
    <property type="match status" value="1"/>
</dbReference>
<evidence type="ECO:0000256" key="1">
    <source>
        <dbReference type="SAM" id="MobiDB-lite"/>
    </source>
</evidence>
<dbReference type="InterPro" id="IPR011666">
    <property type="entry name" value="DUF1604"/>
</dbReference>
<dbReference type="AlphaFoldDB" id="A0A9W8IDI5"/>
<feature type="region of interest" description="Disordered" evidence="1">
    <location>
        <begin position="253"/>
        <end position="292"/>
    </location>
</feature>
<dbReference type="PROSITE" id="PS50174">
    <property type="entry name" value="G_PATCH"/>
    <property type="match status" value="1"/>
</dbReference>
<comment type="caution">
    <text evidence="3">The sequence shown here is derived from an EMBL/GenBank/DDBJ whole genome shotgun (WGS) entry which is preliminary data.</text>
</comment>
<evidence type="ECO:0000259" key="2">
    <source>
        <dbReference type="PROSITE" id="PS50174"/>
    </source>
</evidence>
<accession>A0A9W8IDI5</accession>
<name>A0A9W8IDI5_9FUNG</name>
<dbReference type="PANTHER" id="PTHR13384:SF19">
    <property type="entry name" value="G PATCH DOMAIN-CONTAINING PROTEIN 1"/>
    <property type="match status" value="1"/>
</dbReference>
<evidence type="ECO:0000313" key="4">
    <source>
        <dbReference type="Proteomes" id="UP001140074"/>
    </source>
</evidence>
<dbReference type="GO" id="GO:0006397">
    <property type="term" value="P:mRNA processing"/>
    <property type="evidence" value="ECO:0007669"/>
    <property type="project" value="InterPro"/>
</dbReference>
<proteinExistence type="predicted"/>
<dbReference type="GO" id="GO:0005634">
    <property type="term" value="C:nucleus"/>
    <property type="evidence" value="ECO:0007669"/>
    <property type="project" value="TreeGrafter"/>
</dbReference>
<dbReference type="Proteomes" id="UP001140074">
    <property type="component" value="Unassembled WGS sequence"/>
</dbReference>
<dbReference type="Pfam" id="PF07713">
    <property type="entry name" value="DUF1604"/>
    <property type="match status" value="1"/>
</dbReference>
<evidence type="ECO:0000313" key="3">
    <source>
        <dbReference type="EMBL" id="KAJ2860557.1"/>
    </source>
</evidence>
<dbReference type="GO" id="GO:0003723">
    <property type="term" value="F:RNA binding"/>
    <property type="evidence" value="ECO:0007669"/>
    <property type="project" value="TreeGrafter"/>
</dbReference>